<name>A0AAF3EGI9_9BILA</name>
<protein>
    <submittedName>
        <fullName evidence="2">Uncharacterized protein</fullName>
    </submittedName>
</protein>
<dbReference type="AlphaFoldDB" id="A0AAF3EGI9"/>
<reference evidence="2" key="1">
    <citation type="submission" date="2024-02" db="UniProtKB">
        <authorList>
            <consortium name="WormBaseParasite"/>
        </authorList>
    </citation>
    <scope>IDENTIFICATION</scope>
</reference>
<sequence length="159" mass="18469">MKPNAGFPIVSISKNGENYILTQESSSGKGERWDIPLFIHEDLLCSKNNYSVKVLPKESQNLKLLVSSLPKSPNFNIGYGYYQVELDEGLFDERVELFEDKQTNCDSSAHYRFLVEGTMNMNKNIRNKSTNLLKKHFPERQEKQFTDESQKLRRRLGIF</sequence>
<dbReference type="WBParaSite" id="MBELARI_LOCUS13111">
    <property type="protein sequence ID" value="MBELARI_LOCUS13111"/>
    <property type="gene ID" value="MBELARI_LOCUS13111"/>
</dbReference>
<evidence type="ECO:0000313" key="2">
    <source>
        <dbReference type="WBParaSite" id="MBELARI_LOCUS13111"/>
    </source>
</evidence>
<organism evidence="1 2">
    <name type="scientific">Mesorhabditis belari</name>
    <dbReference type="NCBI Taxonomy" id="2138241"/>
    <lineage>
        <taxon>Eukaryota</taxon>
        <taxon>Metazoa</taxon>
        <taxon>Ecdysozoa</taxon>
        <taxon>Nematoda</taxon>
        <taxon>Chromadorea</taxon>
        <taxon>Rhabditida</taxon>
        <taxon>Rhabditina</taxon>
        <taxon>Rhabditomorpha</taxon>
        <taxon>Rhabditoidea</taxon>
        <taxon>Rhabditidae</taxon>
        <taxon>Mesorhabditinae</taxon>
        <taxon>Mesorhabditis</taxon>
    </lineage>
</organism>
<keyword evidence="1" id="KW-1185">Reference proteome</keyword>
<proteinExistence type="predicted"/>
<dbReference type="Proteomes" id="UP000887575">
    <property type="component" value="Unassembled WGS sequence"/>
</dbReference>
<evidence type="ECO:0000313" key="1">
    <source>
        <dbReference type="Proteomes" id="UP000887575"/>
    </source>
</evidence>
<accession>A0AAF3EGI9</accession>